<keyword evidence="1" id="KW-0812">Transmembrane</keyword>
<evidence type="ECO:0000256" key="1">
    <source>
        <dbReference type="SAM" id="Phobius"/>
    </source>
</evidence>
<comment type="caution">
    <text evidence="3">The sequence shown here is derived from an EMBL/GenBank/DDBJ whole genome shotgun (WGS) entry which is preliminary data.</text>
</comment>
<protein>
    <submittedName>
        <fullName evidence="3">BatA domain-containing protein</fullName>
    </submittedName>
</protein>
<gene>
    <name evidence="3" type="ORF">RM520_00305</name>
</gene>
<dbReference type="InterPro" id="IPR024163">
    <property type="entry name" value="Aerotolerance_reg_N"/>
</dbReference>
<keyword evidence="1" id="KW-1133">Transmembrane helix</keyword>
<dbReference type="InterPro" id="IPR011933">
    <property type="entry name" value="Double_TM_dom"/>
</dbReference>
<evidence type="ECO:0000259" key="2">
    <source>
        <dbReference type="Pfam" id="PF07584"/>
    </source>
</evidence>
<sequence>MTLLNPTYLWGLMALLVPIAIHLLNKGDVEVIKVGSIKFLPQSETKQARNIRLNELLLLFLRLIIISLLVLILTGLKFKTEVNKQEVIYVFEPSLIHENSLETYLKELPEGAELRFLTKGFPKVKLEELPFFERNITPNYWQLVDGLEELPADSIVVFSKGNISAVRGIRPSTAAKLNWIVLNEAKDNENWLIAKDFKDSIALIKIKSSIQRTSFETVLLDKRSENFQRKEDSIIIEFSNNLESVRLKGKDSISIGILFEENFYNEAIYFQKAFNVIANYTNSPISIELDSDVIASKAENLNVLVWLKSEQLPITKGKRITYKADLFAKHLVENTSSVNDYVLTKRLTVENVINGNFTKDLLALLDLEKDLKDQLELFDQRAISPIELKPNLIDNKVESSFSRAELVDLSSWVWLALFVFLGVERVLAKLRKQ</sequence>
<feature type="transmembrane region" description="Helical" evidence="1">
    <location>
        <begin position="56"/>
        <end position="76"/>
    </location>
</feature>
<dbReference type="EMBL" id="JAVRHU010000001">
    <property type="protein sequence ID" value="MDT0620041.1"/>
    <property type="molecule type" value="Genomic_DNA"/>
</dbReference>
<dbReference type="RefSeq" id="WP_311383702.1">
    <property type="nucleotide sequence ID" value="NZ_JAVRHU010000001.1"/>
</dbReference>
<evidence type="ECO:0000313" key="4">
    <source>
        <dbReference type="Proteomes" id="UP001250662"/>
    </source>
</evidence>
<dbReference type="Proteomes" id="UP001250662">
    <property type="component" value="Unassembled WGS sequence"/>
</dbReference>
<dbReference type="NCBIfam" id="TIGR02226">
    <property type="entry name" value="two_anch"/>
    <property type="match status" value="1"/>
</dbReference>
<name>A0ABU3BE34_9FLAO</name>
<feature type="domain" description="Aerotolerance regulator N-terminal" evidence="2">
    <location>
        <begin position="1"/>
        <end position="73"/>
    </location>
</feature>
<evidence type="ECO:0000313" key="3">
    <source>
        <dbReference type="EMBL" id="MDT0620041.1"/>
    </source>
</evidence>
<reference evidence="3 4" key="1">
    <citation type="submission" date="2023-09" db="EMBL/GenBank/DDBJ databases">
        <authorList>
            <person name="Rey-Velasco X."/>
        </authorList>
    </citation>
    <scope>NUCLEOTIDE SEQUENCE [LARGE SCALE GENOMIC DNA]</scope>
    <source>
        <strain evidence="3 4">P007</strain>
    </source>
</reference>
<keyword evidence="4" id="KW-1185">Reference proteome</keyword>
<accession>A0ABU3BE34</accession>
<dbReference type="Pfam" id="PF07584">
    <property type="entry name" value="BatA"/>
    <property type="match status" value="1"/>
</dbReference>
<dbReference type="PANTHER" id="PTHR37464">
    <property type="entry name" value="BLL2463 PROTEIN"/>
    <property type="match status" value="1"/>
</dbReference>
<feature type="transmembrane region" description="Helical" evidence="1">
    <location>
        <begin position="6"/>
        <end position="24"/>
    </location>
</feature>
<proteinExistence type="predicted"/>
<dbReference type="PANTHER" id="PTHR37464:SF1">
    <property type="entry name" value="BLL2463 PROTEIN"/>
    <property type="match status" value="1"/>
</dbReference>
<keyword evidence="1" id="KW-0472">Membrane</keyword>
<organism evidence="3 4">
    <name type="scientific">Croceitalea vernalis</name>
    <dbReference type="NCBI Taxonomy" id="3075599"/>
    <lineage>
        <taxon>Bacteria</taxon>
        <taxon>Pseudomonadati</taxon>
        <taxon>Bacteroidota</taxon>
        <taxon>Flavobacteriia</taxon>
        <taxon>Flavobacteriales</taxon>
        <taxon>Flavobacteriaceae</taxon>
        <taxon>Croceitalea</taxon>
    </lineage>
</organism>